<evidence type="ECO:0000256" key="3">
    <source>
        <dbReference type="ARBA" id="ARBA00022475"/>
    </source>
</evidence>
<dbReference type="Proteomes" id="UP000188145">
    <property type="component" value="Chromosome"/>
</dbReference>
<keyword evidence="5 7" id="KW-1133">Transmembrane helix</keyword>
<keyword evidence="9" id="KW-1185">Reference proteome</keyword>
<dbReference type="AlphaFoldDB" id="A0A1Q2CN77"/>
<evidence type="ECO:0000313" key="9">
    <source>
        <dbReference type="Proteomes" id="UP000188145"/>
    </source>
</evidence>
<keyword evidence="2" id="KW-0813">Transport</keyword>
<evidence type="ECO:0000256" key="5">
    <source>
        <dbReference type="ARBA" id="ARBA00022989"/>
    </source>
</evidence>
<dbReference type="PANTHER" id="PTHR43823">
    <property type="entry name" value="SPORULATION PROTEIN YKVU"/>
    <property type="match status" value="1"/>
</dbReference>
<evidence type="ECO:0000313" key="8">
    <source>
        <dbReference type="EMBL" id="AQP47510.1"/>
    </source>
</evidence>
<feature type="transmembrane region" description="Helical" evidence="7">
    <location>
        <begin position="327"/>
        <end position="350"/>
    </location>
</feature>
<feature type="transmembrane region" description="Helical" evidence="7">
    <location>
        <begin position="61"/>
        <end position="84"/>
    </location>
</feature>
<dbReference type="InterPro" id="IPR051327">
    <property type="entry name" value="MATE_MepA_subfamily"/>
</dbReference>
<feature type="transmembrane region" description="Helical" evidence="7">
    <location>
        <begin position="142"/>
        <end position="160"/>
    </location>
</feature>
<dbReference type="KEGG" id="tes:BW730_08415"/>
<evidence type="ECO:0000256" key="1">
    <source>
        <dbReference type="ARBA" id="ARBA00004651"/>
    </source>
</evidence>
<dbReference type="OrthoDB" id="9811110at2"/>
<keyword evidence="4 7" id="KW-0812">Transmembrane</keyword>
<evidence type="ECO:0000256" key="2">
    <source>
        <dbReference type="ARBA" id="ARBA00022448"/>
    </source>
</evidence>
<dbReference type="RefSeq" id="WP_077685841.1">
    <property type="nucleotide sequence ID" value="NZ_CP019606.1"/>
</dbReference>
<dbReference type="InterPro" id="IPR048279">
    <property type="entry name" value="MdtK-like"/>
</dbReference>
<evidence type="ECO:0000256" key="4">
    <source>
        <dbReference type="ARBA" id="ARBA00022692"/>
    </source>
</evidence>
<dbReference type="InterPro" id="IPR002528">
    <property type="entry name" value="MATE_fam"/>
</dbReference>
<dbReference type="PANTHER" id="PTHR43823:SF3">
    <property type="entry name" value="MULTIDRUG EXPORT PROTEIN MEPA"/>
    <property type="match status" value="1"/>
</dbReference>
<feature type="transmembrane region" description="Helical" evidence="7">
    <location>
        <begin position="21"/>
        <end position="41"/>
    </location>
</feature>
<feature type="transmembrane region" description="Helical" evidence="7">
    <location>
        <begin position="172"/>
        <end position="192"/>
    </location>
</feature>
<feature type="transmembrane region" description="Helical" evidence="7">
    <location>
        <begin position="356"/>
        <end position="378"/>
    </location>
</feature>
<proteinExistence type="predicted"/>
<feature type="transmembrane region" description="Helical" evidence="7">
    <location>
        <begin position="239"/>
        <end position="261"/>
    </location>
</feature>
<gene>
    <name evidence="8" type="ORF">BW730_08415</name>
</gene>
<feature type="transmembrane region" description="Helical" evidence="7">
    <location>
        <begin position="416"/>
        <end position="439"/>
    </location>
</feature>
<dbReference type="GO" id="GO:0015297">
    <property type="term" value="F:antiporter activity"/>
    <property type="evidence" value="ECO:0007669"/>
    <property type="project" value="InterPro"/>
</dbReference>
<protein>
    <submittedName>
        <fullName evidence="8">MATE family efflux transporter</fullName>
    </submittedName>
</protein>
<evidence type="ECO:0000256" key="6">
    <source>
        <dbReference type="ARBA" id="ARBA00023136"/>
    </source>
</evidence>
<sequence length="450" mass="45783">MGPSRAAESAETLGTAPVGRLLWTMSLQTTASVGLYGVYALTNAWFVAWGVGETALAAVNLAAPLLLIIGAVSTTVGVGGASLVSRALGAGRPDRAAAAAGNAIALFWLVAICSTVVGLLALDPLLIALGATGETLGYARSYGAIILAGAIFATGFSAIVRAEGRLAYSMLLWIVPLVVQILLDPLLIFVFHLGTAGAALGTVAGQAVSAALAFRFFFLMRDRPYRVGLPHLRLRLRTVSEVVGIGAPSFLAGFGATLLTALINQRLALVGAVALAAFAVVSRVQTFVMTPQIGLTQAAQPIIGFNVGRSDGARVTRTLRLSIGASLGYGTLIAAAVFLAAGPLAGAFLAPGPAHAQAVAALRVVAVGFLVAGIAPLVSGYLQALGQARGSYLISLGSILLVKVPLVLALTGVAPMGIWLALPAGEVGSCLLAVGLLAWRRRQARSSPKP</sequence>
<dbReference type="STRING" id="1332264.BW730_08415"/>
<dbReference type="GO" id="GO:0042910">
    <property type="term" value="F:xenobiotic transmembrane transporter activity"/>
    <property type="evidence" value="ECO:0007669"/>
    <property type="project" value="InterPro"/>
</dbReference>
<comment type="subcellular location">
    <subcellularLocation>
        <location evidence="1">Cell membrane</location>
        <topology evidence="1">Multi-pass membrane protein</topology>
    </subcellularLocation>
</comment>
<feature type="transmembrane region" description="Helical" evidence="7">
    <location>
        <begin position="390"/>
        <end position="410"/>
    </location>
</feature>
<feature type="transmembrane region" description="Helical" evidence="7">
    <location>
        <begin position="267"/>
        <end position="284"/>
    </location>
</feature>
<accession>A0A1Q2CN77</accession>
<keyword evidence="3" id="KW-1003">Cell membrane</keyword>
<feature type="transmembrane region" description="Helical" evidence="7">
    <location>
        <begin position="96"/>
        <end position="122"/>
    </location>
</feature>
<feature type="transmembrane region" description="Helical" evidence="7">
    <location>
        <begin position="198"/>
        <end position="218"/>
    </location>
</feature>
<keyword evidence="6 7" id="KW-0472">Membrane</keyword>
<evidence type="ECO:0000256" key="7">
    <source>
        <dbReference type="SAM" id="Phobius"/>
    </source>
</evidence>
<dbReference type="EMBL" id="CP019606">
    <property type="protein sequence ID" value="AQP47510.1"/>
    <property type="molecule type" value="Genomic_DNA"/>
</dbReference>
<dbReference type="PIRSF" id="PIRSF006603">
    <property type="entry name" value="DinF"/>
    <property type="match status" value="1"/>
</dbReference>
<name>A0A1Q2CN77_9ACTN</name>
<organism evidence="8 9">
    <name type="scientific">Tessaracoccus aquimaris</name>
    <dbReference type="NCBI Taxonomy" id="1332264"/>
    <lineage>
        <taxon>Bacteria</taxon>
        <taxon>Bacillati</taxon>
        <taxon>Actinomycetota</taxon>
        <taxon>Actinomycetes</taxon>
        <taxon>Propionibacteriales</taxon>
        <taxon>Propionibacteriaceae</taxon>
        <taxon>Tessaracoccus</taxon>
    </lineage>
</organism>
<reference evidence="9" key="1">
    <citation type="submission" date="2017-02" db="EMBL/GenBank/DDBJ databases">
        <title>Tessaracoccus aquaemaris sp. nov., isolated from the intestine of a Korean rockfish, Sebastes schlegelii, in a marine aquaculture pond.</title>
        <authorList>
            <person name="Tak E.J."/>
            <person name="Bae J.-W."/>
        </authorList>
    </citation>
    <scope>NUCLEOTIDE SEQUENCE [LARGE SCALE GENOMIC DNA]</scope>
    <source>
        <strain evidence="9">NSG39</strain>
    </source>
</reference>
<dbReference type="GO" id="GO:0005886">
    <property type="term" value="C:plasma membrane"/>
    <property type="evidence" value="ECO:0007669"/>
    <property type="project" value="UniProtKB-SubCell"/>
</dbReference>
<dbReference type="Pfam" id="PF01554">
    <property type="entry name" value="MatE"/>
    <property type="match status" value="2"/>
</dbReference>